<dbReference type="GO" id="GO:0008444">
    <property type="term" value="F:CDP-diacylglycerol-glycerol-3-phosphate 3-phosphatidyltransferase activity"/>
    <property type="evidence" value="ECO:0007669"/>
    <property type="project" value="UniProtKB-UniRule"/>
</dbReference>
<reference evidence="19 20" key="1">
    <citation type="journal article" date="2016" name="Environ. Microbiol.">
        <title>New Methyloceanibacter diversity from North Sea sediments includes methanotroph containing solely the soluble methane monooxygenase.</title>
        <authorList>
            <person name="Vekeman B."/>
            <person name="Kerckhof F.M."/>
            <person name="Cremers G."/>
            <person name="de Vos P."/>
            <person name="Vandamme P."/>
            <person name="Boon N."/>
            <person name="Op den Camp H.J."/>
            <person name="Heylen K."/>
        </authorList>
    </citation>
    <scope>NUCLEOTIDE SEQUENCE [LARGE SCALE GENOMIC DNA]</scope>
    <source>
        <strain evidence="19 20">R-67176</strain>
    </source>
</reference>
<evidence type="ECO:0000256" key="9">
    <source>
        <dbReference type="ARBA" id="ARBA00022692"/>
    </source>
</evidence>
<sequence>MSEQGLAGRGVPGGHNADRRHYSSLPNILTYGRIVAVPAMVACFFIEADWGRWLAMWIFIAAGVSDFLDGYLARAWQQQSKLGQMLDPIADKLIVAAALLMLAANGTIAGWSLWAGVIILSREILVSGLREFLGGLSVSVPVTNLAKWKTVVQMVAIGFLLAGPAGDKVWSYTTNFGLTLLWIAAILTLYTGYDYLRATLRHLMPDEK</sequence>
<evidence type="ECO:0000256" key="11">
    <source>
        <dbReference type="ARBA" id="ARBA00023098"/>
    </source>
</evidence>
<keyword evidence="7" id="KW-0444">Lipid biosynthesis</keyword>
<dbReference type="Gene3D" id="1.20.120.1760">
    <property type="match status" value="1"/>
</dbReference>
<evidence type="ECO:0000256" key="16">
    <source>
        <dbReference type="NCBIfam" id="TIGR00560"/>
    </source>
</evidence>
<dbReference type="PROSITE" id="PS00379">
    <property type="entry name" value="CDP_ALCOHOL_P_TRANSF"/>
    <property type="match status" value="1"/>
</dbReference>
<dbReference type="PIRSF" id="PIRSF000847">
    <property type="entry name" value="Phos_ph_gly_syn"/>
    <property type="match status" value="1"/>
</dbReference>
<dbReference type="PANTHER" id="PTHR14269:SF62">
    <property type="entry name" value="CDP-DIACYLGLYCEROL--GLYCEROL-3-PHOSPHATE 3-PHOSPHATIDYLTRANSFERASE 1, CHLOROPLASTIC"/>
    <property type="match status" value="1"/>
</dbReference>
<keyword evidence="9 18" id="KW-0812">Transmembrane</keyword>
<dbReference type="PANTHER" id="PTHR14269">
    <property type="entry name" value="CDP-DIACYLGLYCEROL--GLYCEROL-3-PHOSPHATE 3-PHOSPHATIDYLTRANSFERASE-RELATED"/>
    <property type="match status" value="1"/>
</dbReference>
<evidence type="ECO:0000256" key="17">
    <source>
        <dbReference type="RuleBase" id="RU003750"/>
    </source>
</evidence>
<evidence type="ECO:0000256" key="12">
    <source>
        <dbReference type="ARBA" id="ARBA00023136"/>
    </source>
</evidence>
<evidence type="ECO:0000256" key="2">
    <source>
        <dbReference type="ARBA" id="ARBA00005042"/>
    </source>
</evidence>
<gene>
    <name evidence="19" type="ORF">AUC70_13865</name>
</gene>
<evidence type="ECO:0000313" key="20">
    <source>
        <dbReference type="Proteomes" id="UP000094172"/>
    </source>
</evidence>
<dbReference type="InterPro" id="IPR000462">
    <property type="entry name" value="CDP-OH_P_trans"/>
</dbReference>
<evidence type="ECO:0000256" key="8">
    <source>
        <dbReference type="ARBA" id="ARBA00022679"/>
    </source>
</evidence>
<protein>
    <recommendedName>
        <fullName evidence="6 16">CDP-diacylglycerol--glycerol-3-phosphate 3-phosphatidyltransferase</fullName>
        <ecNumber evidence="5 16">2.7.8.5</ecNumber>
    </recommendedName>
</protein>
<evidence type="ECO:0000256" key="7">
    <source>
        <dbReference type="ARBA" id="ARBA00022516"/>
    </source>
</evidence>
<name>A0A1E3VTK3_9HYPH</name>
<comment type="caution">
    <text evidence="19">The sequence shown here is derived from an EMBL/GenBank/DDBJ whole genome shotgun (WGS) entry which is preliminary data.</text>
</comment>
<evidence type="ECO:0000256" key="5">
    <source>
        <dbReference type="ARBA" id="ARBA00013170"/>
    </source>
</evidence>
<comment type="similarity">
    <text evidence="4 17">Belongs to the CDP-alcohol phosphatidyltransferase class-I family.</text>
</comment>
<dbReference type="STRING" id="1774970.AUC70_13865"/>
<keyword evidence="11" id="KW-0443">Lipid metabolism</keyword>
<keyword evidence="10 18" id="KW-1133">Transmembrane helix</keyword>
<dbReference type="Proteomes" id="UP000094172">
    <property type="component" value="Unassembled WGS sequence"/>
</dbReference>
<comment type="pathway">
    <text evidence="3">Lipid metabolism.</text>
</comment>
<keyword evidence="20" id="KW-1185">Reference proteome</keyword>
<evidence type="ECO:0000256" key="15">
    <source>
        <dbReference type="ARBA" id="ARBA00048586"/>
    </source>
</evidence>
<evidence type="ECO:0000256" key="18">
    <source>
        <dbReference type="SAM" id="Phobius"/>
    </source>
</evidence>
<accession>A0A1E3VTK3</accession>
<evidence type="ECO:0000313" key="19">
    <source>
        <dbReference type="EMBL" id="ODR96868.1"/>
    </source>
</evidence>
<dbReference type="InterPro" id="IPR043130">
    <property type="entry name" value="CDP-OH_PTrfase_TM_dom"/>
</dbReference>
<feature type="transmembrane region" description="Helical" evidence="18">
    <location>
        <begin position="176"/>
        <end position="196"/>
    </location>
</feature>
<dbReference type="EMBL" id="LPWE01000003">
    <property type="protein sequence ID" value="ODR96868.1"/>
    <property type="molecule type" value="Genomic_DNA"/>
</dbReference>
<keyword evidence="12 18" id="KW-0472">Membrane</keyword>
<dbReference type="AlphaFoldDB" id="A0A1E3VTK3"/>
<comment type="catalytic activity">
    <reaction evidence="15">
        <text>a CDP-1,2-diacyl-sn-glycerol + sn-glycerol 3-phosphate = a 1,2-diacyl-sn-glycero-3-phospho-(1'-sn-glycero-3'-phosphate) + CMP + H(+)</text>
        <dbReference type="Rhea" id="RHEA:12593"/>
        <dbReference type="ChEBI" id="CHEBI:15378"/>
        <dbReference type="ChEBI" id="CHEBI:57597"/>
        <dbReference type="ChEBI" id="CHEBI:58332"/>
        <dbReference type="ChEBI" id="CHEBI:60110"/>
        <dbReference type="ChEBI" id="CHEBI:60377"/>
        <dbReference type="EC" id="2.7.8.5"/>
    </reaction>
</comment>
<dbReference type="InterPro" id="IPR048254">
    <property type="entry name" value="CDP_ALCOHOL_P_TRANSF_CS"/>
</dbReference>
<evidence type="ECO:0000256" key="1">
    <source>
        <dbReference type="ARBA" id="ARBA00004141"/>
    </source>
</evidence>
<evidence type="ECO:0000256" key="14">
    <source>
        <dbReference type="ARBA" id="ARBA00023264"/>
    </source>
</evidence>
<dbReference type="EC" id="2.7.8.5" evidence="5 16"/>
<dbReference type="GO" id="GO:0016020">
    <property type="term" value="C:membrane"/>
    <property type="evidence" value="ECO:0007669"/>
    <property type="project" value="UniProtKB-SubCell"/>
</dbReference>
<keyword evidence="14" id="KW-1208">Phospholipid metabolism</keyword>
<organism evidence="19 20">
    <name type="scientific">Methyloceanibacter stevinii</name>
    <dbReference type="NCBI Taxonomy" id="1774970"/>
    <lineage>
        <taxon>Bacteria</taxon>
        <taxon>Pseudomonadati</taxon>
        <taxon>Pseudomonadota</taxon>
        <taxon>Alphaproteobacteria</taxon>
        <taxon>Hyphomicrobiales</taxon>
        <taxon>Hyphomicrobiaceae</taxon>
        <taxon>Methyloceanibacter</taxon>
    </lineage>
</organism>
<dbReference type="Pfam" id="PF01066">
    <property type="entry name" value="CDP-OH_P_transf"/>
    <property type="match status" value="1"/>
</dbReference>
<evidence type="ECO:0000256" key="10">
    <source>
        <dbReference type="ARBA" id="ARBA00022989"/>
    </source>
</evidence>
<comment type="subcellular location">
    <subcellularLocation>
        <location evidence="1">Membrane</location>
        <topology evidence="1">Multi-pass membrane protein</topology>
    </subcellularLocation>
</comment>
<dbReference type="NCBIfam" id="TIGR00560">
    <property type="entry name" value="pgsA"/>
    <property type="match status" value="1"/>
</dbReference>
<evidence type="ECO:0000256" key="13">
    <source>
        <dbReference type="ARBA" id="ARBA00023209"/>
    </source>
</evidence>
<evidence type="ECO:0000256" key="3">
    <source>
        <dbReference type="ARBA" id="ARBA00005189"/>
    </source>
</evidence>
<feature type="transmembrane region" description="Helical" evidence="18">
    <location>
        <begin position="93"/>
        <end position="120"/>
    </location>
</feature>
<proteinExistence type="inferred from homology"/>
<feature type="transmembrane region" description="Helical" evidence="18">
    <location>
        <begin position="28"/>
        <end position="48"/>
    </location>
</feature>
<evidence type="ECO:0000256" key="4">
    <source>
        <dbReference type="ARBA" id="ARBA00010441"/>
    </source>
</evidence>
<comment type="pathway">
    <text evidence="2">Phospholipid metabolism; phosphatidylglycerol biosynthesis; phosphatidylglycerol from CDP-diacylglycerol: step 1/2.</text>
</comment>
<keyword evidence="8 17" id="KW-0808">Transferase</keyword>
<keyword evidence="13" id="KW-0594">Phospholipid biosynthesis</keyword>
<feature type="transmembrane region" description="Helical" evidence="18">
    <location>
        <begin position="54"/>
        <end position="72"/>
    </location>
</feature>
<dbReference type="InterPro" id="IPR004570">
    <property type="entry name" value="Phosphatidylglycerol_P_synth"/>
</dbReference>
<evidence type="ECO:0000256" key="6">
    <source>
        <dbReference type="ARBA" id="ARBA00014944"/>
    </source>
</evidence>
<dbReference type="GO" id="GO:0046474">
    <property type="term" value="P:glycerophospholipid biosynthetic process"/>
    <property type="evidence" value="ECO:0007669"/>
    <property type="project" value="TreeGrafter"/>
</dbReference>
<dbReference type="InterPro" id="IPR050324">
    <property type="entry name" value="CDP-alcohol_PTase-I"/>
</dbReference>